<evidence type="ECO:0000313" key="4">
    <source>
        <dbReference type="EMBL" id="RIX47319.1"/>
    </source>
</evidence>
<dbReference type="GO" id="GO:0005975">
    <property type="term" value="P:carbohydrate metabolic process"/>
    <property type="evidence" value="ECO:0007669"/>
    <property type="project" value="InterPro"/>
</dbReference>
<dbReference type="EMBL" id="QXQA01000023">
    <property type="protein sequence ID" value="RIX47319.1"/>
    <property type="molecule type" value="Genomic_DNA"/>
</dbReference>
<dbReference type="Gene3D" id="3.20.20.370">
    <property type="entry name" value="Glycoside hydrolase/deacetylase"/>
    <property type="match status" value="1"/>
</dbReference>
<accession>A0A3A1UKY3</accession>
<comment type="caution">
    <text evidence="4">The sequence shown here is derived from an EMBL/GenBank/DDBJ whole genome shotgun (WGS) entry which is preliminary data.</text>
</comment>
<gene>
    <name evidence="4" type="ORF">D3P08_25185</name>
</gene>
<dbReference type="Proteomes" id="UP000266482">
    <property type="component" value="Unassembled WGS sequence"/>
</dbReference>
<dbReference type="RefSeq" id="WP_119602888.1">
    <property type="nucleotide sequence ID" value="NZ_QXQA01000023.1"/>
</dbReference>
<dbReference type="Pfam" id="PF01522">
    <property type="entry name" value="Polysacc_deac_1"/>
    <property type="match status" value="1"/>
</dbReference>
<keyword evidence="5" id="KW-1185">Reference proteome</keyword>
<dbReference type="PANTHER" id="PTHR34216">
    <property type="match status" value="1"/>
</dbReference>
<protein>
    <submittedName>
        <fullName evidence="4">Polysaccharide deacetylase</fullName>
    </submittedName>
</protein>
<dbReference type="SUPFAM" id="SSF88713">
    <property type="entry name" value="Glycoside hydrolase/deacetylase"/>
    <property type="match status" value="1"/>
</dbReference>
<organism evidence="4 5">
    <name type="scientific">Paenibacillus nanensis</name>
    <dbReference type="NCBI Taxonomy" id="393251"/>
    <lineage>
        <taxon>Bacteria</taxon>
        <taxon>Bacillati</taxon>
        <taxon>Bacillota</taxon>
        <taxon>Bacilli</taxon>
        <taxon>Bacillales</taxon>
        <taxon>Paenibacillaceae</taxon>
        <taxon>Paenibacillus</taxon>
    </lineage>
</organism>
<dbReference type="OrthoDB" id="9778320at2"/>
<keyword evidence="2" id="KW-0732">Signal</keyword>
<dbReference type="GO" id="GO:0005576">
    <property type="term" value="C:extracellular region"/>
    <property type="evidence" value="ECO:0007669"/>
    <property type="project" value="UniProtKB-SubCell"/>
</dbReference>
<dbReference type="AlphaFoldDB" id="A0A3A1UKY3"/>
<dbReference type="InterPro" id="IPR011330">
    <property type="entry name" value="Glyco_hydro/deAcase_b/a-brl"/>
</dbReference>
<comment type="subcellular location">
    <subcellularLocation>
        <location evidence="1">Secreted</location>
    </subcellularLocation>
</comment>
<sequence length="297" mass="34354">MNLAVMYHYVREPEDWKGSVPISPKEFESQIDRLGKTHDFVLPDELNNKTAKPKCILTFDDATRDQYEYAFDIMRRKGVPGYFTVMSGPLAEQEVPVFHLVHAALSLVEENHLWDELRPHLTAEDLLKLRKADATYAYEKSSIRKWIKYTLNFILDAKQSKNILEHLVYSLIGSKQKFIDDMYIGVEEFRIMKQAGMTLGVHSVYHAPFDGDVQAYFTNEIAPCVQFMQEQLNIKPSWYTPPFGGGEKKELMKENLKDLLLPCGFKGAFTTERGMIEDTGSFWYKRIDCNELTELTL</sequence>
<feature type="domain" description="NodB homology" evidence="3">
    <location>
        <begin position="48"/>
        <end position="248"/>
    </location>
</feature>
<evidence type="ECO:0000259" key="3">
    <source>
        <dbReference type="Pfam" id="PF01522"/>
    </source>
</evidence>
<evidence type="ECO:0000256" key="1">
    <source>
        <dbReference type="ARBA" id="ARBA00004613"/>
    </source>
</evidence>
<proteinExistence type="predicted"/>
<evidence type="ECO:0000313" key="5">
    <source>
        <dbReference type="Proteomes" id="UP000266482"/>
    </source>
</evidence>
<dbReference type="InterPro" id="IPR002509">
    <property type="entry name" value="NODB_dom"/>
</dbReference>
<dbReference type="InterPro" id="IPR051398">
    <property type="entry name" value="Polysacch_Deacetylase"/>
</dbReference>
<reference evidence="4 5" key="1">
    <citation type="submission" date="2018-09" db="EMBL/GenBank/DDBJ databases">
        <title>Paenibacillus aracenensis nov. sp. isolated from a cave in southern Spain.</title>
        <authorList>
            <person name="Jurado V."/>
            <person name="Gutierrez-Patricio S."/>
            <person name="Gonzalez-Pimentel J.L."/>
            <person name="Miller A.Z."/>
            <person name="Laiz L."/>
            <person name="Saiz-Jimenez C."/>
        </authorList>
    </citation>
    <scope>NUCLEOTIDE SEQUENCE [LARGE SCALE GENOMIC DNA]</scope>
    <source>
        <strain evidence="4 5">DSM 22867</strain>
    </source>
</reference>
<evidence type="ECO:0000256" key="2">
    <source>
        <dbReference type="ARBA" id="ARBA00022729"/>
    </source>
</evidence>
<name>A0A3A1UKY3_9BACL</name>
<dbReference type="GO" id="GO:0016810">
    <property type="term" value="F:hydrolase activity, acting on carbon-nitrogen (but not peptide) bonds"/>
    <property type="evidence" value="ECO:0007669"/>
    <property type="project" value="InterPro"/>
</dbReference>
<dbReference type="PANTHER" id="PTHR34216:SF3">
    <property type="entry name" value="POLY-BETA-1,6-N-ACETYL-D-GLUCOSAMINE N-DEACETYLASE"/>
    <property type="match status" value="1"/>
</dbReference>